<dbReference type="Proteomes" id="UP001157134">
    <property type="component" value="Unassembled WGS sequence"/>
</dbReference>
<protein>
    <submittedName>
        <fullName evidence="1">Uncharacterized protein</fullName>
    </submittedName>
</protein>
<dbReference type="RefSeq" id="WP_284297590.1">
    <property type="nucleotide sequence ID" value="NZ_BSSV01000003.1"/>
</dbReference>
<evidence type="ECO:0000313" key="1">
    <source>
        <dbReference type="EMBL" id="GLX85460.1"/>
    </source>
</evidence>
<organism evidence="1 2">
    <name type="scientific">Thalassotalea loyana</name>
    <dbReference type="NCBI Taxonomy" id="280483"/>
    <lineage>
        <taxon>Bacteria</taxon>
        <taxon>Pseudomonadati</taxon>
        <taxon>Pseudomonadota</taxon>
        <taxon>Gammaproteobacteria</taxon>
        <taxon>Alteromonadales</taxon>
        <taxon>Colwelliaceae</taxon>
        <taxon>Thalassotalea</taxon>
    </lineage>
</organism>
<reference evidence="1 2" key="1">
    <citation type="submission" date="2023-03" db="EMBL/GenBank/DDBJ databases">
        <title>Thalassotalea loyana LMG 22536T draft genome sequence.</title>
        <authorList>
            <person name="Sawabe T."/>
        </authorList>
    </citation>
    <scope>NUCLEOTIDE SEQUENCE [LARGE SCALE GENOMIC DNA]</scope>
    <source>
        <strain evidence="1 2">LMG 22536</strain>
    </source>
</reference>
<gene>
    <name evidence="1" type="ORF">tloyanaT_17120</name>
</gene>
<comment type="caution">
    <text evidence="1">The sequence shown here is derived from an EMBL/GenBank/DDBJ whole genome shotgun (WGS) entry which is preliminary data.</text>
</comment>
<dbReference type="EMBL" id="BSSV01000003">
    <property type="protein sequence ID" value="GLX85460.1"/>
    <property type="molecule type" value="Genomic_DNA"/>
</dbReference>
<sequence>MKLFASVITSGVIVTAVWGLAIFQLPSANAISQTEKPLPSLAQRNKSAADKATNTLLPQKQKINASSEIKLNLTGVKKTIVFGDLPLLWQEFESSKDIQNSLKDHPEKVYVYYQSFSNNYQKAEVTIGYNSTQVRDVRPTTIIREARYEPILEKAQYSVFELANGWQNIDYTKQVKSVLEVHYLNNRGDTIASEVLVSYE</sequence>
<proteinExistence type="predicted"/>
<accession>A0ABQ6HD85</accession>
<keyword evidence="2" id="KW-1185">Reference proteome</keyword>
<name>A0ABQ6HD85_9GAMM</name>
<evidence type="ECO:0000313" key="2">
    <source>
        <dbReference type="Proteomes" id="UP001157134"/>
    </source>
</evidence>